<evidence type="ECO:0000256" key="3">
    <source>
        <dbReference type="PROSITE-ProRule" id="PRU00433"/>
    </source>
</evidence>
<evidence type="ECO:0000259" key="5">
    <source>
        <dbReference type="PROSITE" id="PS51007"/>
    </source>
</evidence>
<dbReference type="GO" id="GO:0009055">
    <property type="term" value="F:electron transfer activity"/>
    <property type="evidence" value="ECO:0007669"/>
    <property type="project" value="InterPro"/>
</dbReference>
<feature type="domain" description="Cytochrome c" evidence="5">
    <location>
        <begin position="1492"/>
        <end position="1681"/>
    </location>
</feature>
<dbReference type="Pfam" id="PF13385">
    <property type="entry name" value="Laminin_G_3"/>
    <property type="match status" value="3"/>
</dbReference>
<dbReference type="PROSITE" id="PS51007">
    <property type="entry name" value="CYTC"/>
    <property type="match status" value="1"/>
</dbReference>
<dbReference type="Gene3D" id="2.60.120.200">
    <property type="match status" value="3"/>
</dbReference>
<name>A0A858RLD1_9BACT</name>
<gene>
    <name evidence="6" type="ORF">HHL09_16420</name>
</gene>
<dbReference type="InterPro" id="IPR013320">
    <property type="entry name" value="ConA-like_dom_sf"/>
</dbReference>
<sequence length="1803" mass="190681">MNRFSRVFQSLPGFALKASLAAACAGAVIPKAGADLVHRWSFTHVVGNAPDGTSLTDSVSGAVATVQGNFSAFDGTQLILQGPAGENTTVGNRSANFISGYVDLPNGIISSKTNLSVEIWATPLSIRTYQRLFDFGRVTGAGLGGATGEVVDVVGTTPGNTTASDNLMLSFCRGDNLDQQRLEAVLDGGSAATVDTGEVTDAGTQYHYVMTFEDGAGAFGAAGGRMTWYRNGIQVGSGDVAFHLSQLEDVNNWLGRSQWGADRNSHAAYNEVRIYNHVLSSAEIATNLAAGPDVIGTPPEPEPAPVPDHLWVFNDAADSTVSPGLSFTDSVGGMVATLRGNGATLTGTSLRLPGSSNGDQAASTISAYLDLPNGLISAQPSITLEAWVTPLSSKAYQRLFDFGRTNITRGTGAAPGEIIDGSGAPGAFGGYDNFVLSLNVANNLGTHRLEGQINNGEAIFTDSTAATATGTQYHYVLVLQDGAGTYGANGSQIRWYRNGVLQNTLSLAFHLSQMQDVNNWIGRSQYSGDSCSNLSLNELRIYRRAITPGEVTASYLVGPDLNSGPSEPPVPAPAPVHRWSFDGNAGPVVSGTSFHDSASGETATLMGAGGSLNGSALILPGTTNGNQTAENISAYLNLPNGLLSTKKSVTLEAWVTPLSSKNWQRIFDIGSTSLTSGSGAVSGEIIDGPAAPGNFVAADNLLLSLNKDGVLGSHRLESRLNGGSVLTVDTDLSASTAVGTEHHYVLSVQDGAGAAGTSGCQARWYRDGEFQGSLDLNYRLADMKDVNNWIGRSLWAADMNSNLALNELRIYSHALSFGEITSSYLAGAAAVFPAPVTQSDSATIHAGQKVRIPILANDSGAINPGSLVIVTPPAHGTATIDDEGRILYSHGGGSQDDSFAYRVSGEGGMSPVTNVSISVSSELRIPSPTLNVPSTPPATSIQVVPAFPGVGFTKALCFASPPGDTKRLFVCELGGKLKVIPDVTSATPSSSEVLDMLSVIANPARTPAETITPGPDGECGLLGIAFHPDFASNGYFYVTYSVVKSGSSGWFQRLSRFTVPPAQIAAANPVADPASELILIEQADREDNHNGGDLHFGADGYLYYSVGDEANANDKYVNSQDIDKNIFSAMLRIDVDKKSGNLEPNPHVSVPTDAGLARYSVPADNPYVGATTFNGLPVNPAAVRTEFWAVGLRSPWRFSFDPPTGELWLGDVGQDQYEEVDLIVKGGNYGWVYREGLHNTNFSNPVPPAKPAGFTSIDPIYEYVHNGMAGDSNYKGNSVIGGVVYRGSRIPSLYGAYIFGDQVSGNIWSLTREGGVPGGAVTVQRIGGQAFLSNFGKDPSNGDVLVSDYFGGRIMRIVSSTPDGSFPTKLSETGLFADLTDLSPSPGVLPYEPNLTFWSDHAVKRRWFAIPDLPGKMTWSRDGTWSFPDGQIWVKHFDLETEGGNPASPKKRIETRVLVKNSTGMYGVSYRWNEAQTEATLAADGGEDFPVNLTVDGQPYFQQWRIPSRAQCLTCHSPQAGHSLSFDTRQLNLVKNINGFQGNQLDLLREAGYFSNAPASPNLLPRHLRPDEASYPLEERVRSYLAVNCSYCHAGTGGSAPASWDGRHHLTLEQTGLINGDANANGGNALNKLIVPGDTTHSIILNRIAVTNGFTRMPPLGSNEIDHASVAMLTAWINGPATTRQTYPEWRQEFFGVSTDGDPAADPDGDGASNHDEFLAGSSPLNGASAPGSSITRNGSNVSLGFSVPENRSVKAETSLDLSNWSLWDIPGNDGVSLPAGAHSLEGSSPDAARYFRLRIEER</sequence>
<accession>A0A858RLD1</accession>
<evidence type="ECO:0000313" key="7">
    <source>
        <dbReference type="Proteomes" id="UP000501812"/>
    </source>
</evidence>
<evidence type="ECO:0000256" key="4">
    <source>
        <dbReference type="SAM" id="MobiDB-lite"/>
    </source>
</evidence>
<proteinExistence type="predicted"/>
<organism evidence="6 7">
    <name type="scientific">Luteolibacter luteus</name>
    <dbReference type="NCBI Taxonomy" id="2728835"/>
    <lineage>
        <taxon>Bacteria</taxon>
        <taxon>Pseudomonadati</taxon>
        <taxon>Verrucomicrobiota</taxon>
        <taxon>Verrucomicrobiia</taxon>
        <taxon>Verrucomicrobiales</taxon>
        <taxon>Verrucomicrobiaceae</taxon>
        <taxon>Luteolibacter</taxon>
    </lineage>
</organism>
<evidence type="ECO:0000256" key="2">
    <source>
        <dbReference type="ARBA" id="ARBA00023004"/>
    </source>
</evidence>
<keyword evidence="2 3" id="KW-0408">Iron</keyword>
<dbReference type="GO" id="GO:0020037">
    <property type="term" value="F:heme binding"/>
    <property type="evidence" value="ECO:0007669"/>
    <property type="project" value="InterPro"/>
</dbReference>
<dbReference type="EMBL" id="CP051774">
    <property type="protein sequence ID" value="QJE97304.1"/>
    <property type="molecule type" value="Genomic_DNA"/>
</dbReference>
<dbReference type="Proteomes" id="UP000501812">
    <property type="component" value="Chromosome"/>
</dbReference>
<dbReference type="Pfam" id="PF17963">
    <property type="entry name" value="Big_9"/>
    <property type="match status" value="1"/>
</dbReference>
<dbReference type="InterPro" id="IPR009056">
    <property type="entry name" value="Cyt_c-like_dom"/>
</dbReference>
<dbReference type="GO" id="GO:0046872">
    <property type="term" value="F:metal ion binding"/>
    <property type="evidence" value="ECO:0007669"/>
    <property type="project" value="UniProtKB-KW"/>
</dbReference>
<dbReference type="SUPFAM" id="SSF50952">
    <property type="entry name" value="Soluble quinoprotein glucose dehydrogenase"/>
    <property type="match status" value="1"/>
</dbReference>
<keyword evidence="1 3" id="KW-0479">Metal-binding</keyword>
<dbReference type="KEGG" id="luo:HHL09_16420"/>
<keyword evidence="7" id="KW-1185">Reference proteome</keyword>
<dbReference type="InterPro" id="IPR011041">
    <property type="entry name" value="Quinoprot_gluc/sorb_DH_b-prop"/>
</dbReference>
<dbReference type="RefSeq" id="WP_169455704.1">
    <property type="nucleotide sequence ID" value="NZ_CP051774.1"/>
</dbReference>
<evidence type="ECO:0000313" key="6">
    <source>
        <dbReference type="EMBL" id="QJE97304.1"/>
    </source>
</evidence>
<keyword evidence="3" id="KW-0349">Heme</keyword>
<dbReference type="PANTHER" id="PTHR19328:SF75">
    <property type="entry name" value="ALDOSE SUGAR DEHYDROGENASE YLII"/>
    <property type="match status" value="1"/>
</dbReference>
<reference evidence="6 7" key="1">
    <citation type="submission" date="2020-04" db="EMBL/GenBank/DDBJ databases">
        <title>Luteolibacter sp. G-1-1-1 isolated from soil.</title>
        <authorList>
            <person name="Dahal R.H."/>
        </authorList>
    </citation>
    <scope>NUCLEOTIDE SEQUENCE [LARGE SCALE GENOMIC DNA]</scope>
    <source>
        <strain evidence="6 7">G-1-1-1</strain>
    </source>
</reference>
<protein>
    <recommendedName>
        <fullName evidence="5">Cytochrome c domain-containing protein</fullName>
    </recommendedName>
</protein>
<feature type="compositionally biased region" description="Polar residues" evidence="4">
    <location>
        <begin position="1723"/>
        <end position="1741"/>
    </location>
</feature>
<dbReference type="PANTHER" id="PTHR19328">
    <property type="entry name" value="HEDGEHOG-INTERACTING PROTEIN"/>
    <property type="match status" value="1"/>
</dbReference>
<dbReference type="InterPro" id="IPR011042">
    <property type="entry name" value="6-blade_b-propeller_TolB-like"/>
</dbReference>
<dbReference type="SUPFAM" id="SSF49899">
    <property type="entry name" value="Concanavalin A-like lectins/glucanases"/>
    <property type="match status" value="3"/>
</dbReference>
<dbReference type="InterPro" id="IPR012938">
    <property type="entry name" value="Glc/Sorbosone_DH"/>
</dbReference>
<evidence type="ECO:0000256" key="1">
    <source>
        <dbReference type="ARBA" id="ARBA00022723"/>
    </source>
</evidence>
<feature type="region of interest" description="Disordered" evidence="4">
    <location>
        <begin position="1697"/>
        <end position="1741"/>
    </location>
</feature>
<dbReference type="Gene3D" id="2.120.10.30">
    <property type="entry name" value="TolB, C-terminal domain"/>
    <property type="match status" value="1"/>
</dbReference>
<dbReference type="Pfam" id="PF07995">
    <property type="entry name" value="GSDH"/>
    <property type="match status" value="2"/>
</dbReference>